<dbReference type="InterPro" id="IPR001173">
    <property type="entry name" value="Glyco_trans_2-like"/>
</dbReference>
<dbReference type="Proteomes" id="UP001430700">
    <property type="component" value="Unassembled WGS sequence"/>
</dbReference>
<keyword evidence="3" id="KW-1185">Reference proteome</keyword>
<proteinExistence type="predicted"/>
<dbReference type="SUPFAM" id="SSF53448">
    <property type="entry name" value="Nucleotide-diphospho-sugar transferases"/>
    <property type="match status" value="1"/>
</dbReference>
<evidence type="ECO:0000259" key="1">
    <source>
        <dbReference type="Pfam" id="PF00535"/>
    </source>
</evidence>
<dbReference type="RefSeq" id="WP_229998883.1">
    <property type="nucleotide sequence ID" value="NZ_JAJJMN010000001.1"/>
</dbReference>
<gene>
    <name evidence="2" type="ORF">LNQ34_05165</name>
</gene>
<dbReference type="PANTHER" id="PTHR43179">
    <property type="entry name" value="RHAMNOSYLTRANSFERASE WBBL"/>
    <property type="match status" value="1"/>
</dbReference>
<dbReference type="Gene3D" id="3.90.550.10">
    <property type="entry name" value="Spore Coat Polysaccharide Biosynthesis Protein SpsA, Chain A"/>
    <property type="match status" value="1"/>
</dbReference>
<organism evidence="2 3">
    <name type="scientific">Flavobacterium lipolyticum</name>
    <dbReference type="NCBI Taxonomy" id="2893754"/>
    <lineage>
        <taxon>Bacteria</taxon>
        <taxon>Pseudomonadati</taxon>
        <taxon>Bacteroidota</taxon>
        <taxon>Flavobacteriia</taxon>
        <taxon>Flavobacteriales</taxon>
        <taxon>Flavobacteriaceae</taxon>
        <taxon>Flavobacterium</taxon>
    </lineage>
</organism>
<dbReference type="InterPro" id="IPR029044">
    <property type="entry name" value="Nucleotide-diphossugar_trans"/>
</dbReference>
<evidence type="ECO:0000313" key="2">
    <source>
        <dbReference type="EMBL" id="MCC9017159.1"/>
    </source>
</evidence>
<dbReference type="CDD" id="cd04186">
    <property type="entry name" value="GT_2_like_c"/>
    <property type="match status" value="1"/>
</dbReference>
<dbReference type="PANTHER" id="PTHR43179:SF7">
    <property type="entry name" value="RHAMNOSYLTRANSFERASE WBBL"/>
    <property type="match status" value="1"/>
</dbReference>
<sequence length="296" mass="34627">MEGVNVSVVIVNYNTVKMTNECIESLYKHTKNVNFEIILVDNASTDGSKDFFLKDERIRYFYLDKNIGFGRANNVGANESQGKYIFMLNSDTILLDDVISKLFNFAENHLDDDLGTVGTCLINSDKEDALSFGQFITSKRIYRRLLETLKIYKNKFEVETYTKLKEKGFLEVDFVSGADLFIPKTIFNQVGGFDRDFFMYYEETDLQKRISKLNLKRYIIDVRDIIHLEGGSFEEKLPFRRKMMMTKGMKLYINKHFKGIYKFQIITLSFLILVKDLIKLNYSNEQKLSLIKEVFK</sequence>
<dbReference type="EMBL" id="JAJJMN010000001">
    <property type="protein sequence ID" value="MCC9017159.1"/>
    <property type="molecule type" value="Genomic_DNA"/>
</dbReference>
<evidence type="ECO:0000313" key="3">
    <source>
        <dbReference type="Proteomes" id="UP001430700"/>
    </source>
</evidence>
<reference evidence="2" key="1">
    <citation type="submission" date="2021-11" db="EMBL/GenBank/DDBJ databases">
        <title>Description of novel Flavobacterium species.</title>
        <authorList>
            <person name="Saticioglu I.B."/>
            <person name="Ay H."/>
            <person name="Altun S."/>
            <person name="Duman M."/>
        </authorList>
    </citation>
    <scope>NUCLEOTIDE SEQUENCE</scope>
    <source>
        <strain evidence="2">F-126</strain>
    </source>
</reference>
<name>A0ABS8LX47_9FLAO</name>
<accession>A0ABS8LX47</accession>
<feature type="domain" description="Glycosyltransferase 2-like" evidence="1">
    <location>
        <begin position="7"/>
        <end position="125"/>
    </location>
</feature>
<comment type="caution">
    <text evidence="2">The sequence shown here is derived from an EMBL/GenBank/DDBJ whole genome shotgun (WGS) entry which is preliminary data.</text>
</comment>
<dbReference type="Pfam" id="PF00535">
    <property type="entry name" value="Glycos_transf_2"/>
    <property type="match status" value="1"/>
</dbReference>
<protein>
    <submittedName>
        <fullName evidence="2">Glycosyltransferase family 2 protein</fullName>
    </submittedName>
</protein>